<dbReference type="AlphaFoldDB" id="A0AAE0UKH2"/>
<dbReference type="Proteomes" id="UP001274896">
    <property type="component" value="Unassembled WGS sequence"/>
</dbReference>
<reference evidence="1" key="1">
    <citation type="submission" date="2023-06" db="EMBL/GenBank/DDBJ databases">
        <title>Male Hemibagrus guttatus genome.</title>
        <authorList>
            <person name="Bian C."/>
        </authorList>
    </citation>
    <scope>NUCLEOTIDE SEQUENCE</scope>
    <source>
        <strain evidence="1">Male_cb2023</strain>
        <tissue evidence="1">Muscle</tissue>
    </source>
</reference>
<accession>A0AAE0UKH2</accession>
<name>A0AAE0UKH2_9TELE</name>
<evidence type="ECO:0000313" key="1">
    <source>
        <dbReference type="EMBL" id="KAK3509520.1"/>
    </source>
</evidence>
<comment type="caution">
    <text evidence="1">The sequence shown here is derived from an EMBL/GenBank/DDBJ whole genome shotgun (WGS) entry which is preliminary data.</text>
</comment>
<dbReference type="EMBL" id="JAUCMX010000027">
    <property type="protein sequence ID" value="KAK3509520.1"/>
    <property type="molecule type" value="Genomic_DNA"/>
</dbReference>
<evidence type="ECO:0000313" key="2">
    <source>
        <dbReference type="Proteomes" id="UP001274896"/>
    </source>
</evidence>
<gene>
    <name evidence="1" type="ORF">QTP70_035166</name>
</gene>
<organism evidence="1 2">
    <name type="scientific">Hemibagrus guttatus</name>
    <dbReference type="NCBI Taxonomy" id="175788"/>
    <lineage>
        <taxon>Eukaryota</taxon>
        <taxon>Metazoa</taxon>
        <taxon>Chordata</taxon>
        <taxon>Craniata</taxon>
        <taxon>Vertebrata</taxon>
        <taxon>Euteleostomi</taxon>
        <taxon>Actinopterygii</taxon>
        <taxon>Neopterygii</taxon>
        <taxon>Teleostei</taxon>
        <taxon>Ostariophysi</taxon>
        <taxon>Siluriformes</taxon>
        <taxon>Bagridae</taxon>
        <taxon>Hemibagrus</taxon>
    </lineage>
</organism>
<protein>
    <submittedName>
        <fullName evidence="1">Uncharacterized protein</fullName>
    </submittedName>
</protein>
<keyword evidence="2" id="KW-1185">Reference proteome</keyword>
<proteinExistence type="predicted"/>
<sequence>MGGLKEGLNNPLSAILLNTDKHSVLSRCLSICTKCHSITFPGLTTPPQPKQSSPIGCVNMEMKESVISQSSNGNGCMA</sequence>